<evidence type="ECO:0000256" key="2">
    <source>
        <dbReference type="ARBA" id="ARBA00022598"/>
    </source>
</evidence>
<dbReference type="Pfam" id="PF01336">
    <property type="entry name" value="tRNA_anti-codon"/>
    <property type="match status" value="1"/>
</dbReference>
<keyword evidence="8 9" id="KW-0460">Magnesium</keyword>
<evidence type="ECO:0000256" key="7">
    <source>
        <dbReference type="ARBA" id="ARBA00048573"/>
    </source>
</evidence>
<comment type="cofactor">
    <cofactor evidence="8 9">
        <name>Mg(2+)</name>
        <dbReference type="ChEBI" id="CHEBI:18420"/>
    </cofactor>
    <text evidence="8 9">Binds 3 Mg(2+) ions per subunit.</text>
</comment>
<reference evidence="13 14" key="1">
    <citation type="submission" date="2024-06" db="EMBL/GenBank/DDBJ databases">
        <title>Sorghum-associated microbial communities from plants grown in Nebraska, USA.</title>
        <authorList>
            <person name="Schachtman D."/>
        </authorList>
    </citation>
    <scope>NUCLEOTIDE SEQUENCE [LARGE SCALE GENOMIC DNA]</scope>
    <source>
        <strain evidence="13 14">2709</strain>
    </source>
</reference>
<keyword evidence="5 8" id="KW-0067">ATP-binding</keyword>
<feature type="coiled-coil region" evidence="10">
    <location>
        <begin position="435"/>
        <end position="462"/>
    </location>
</feature>
<feature type="binding site" evidence="8">
    <location>
        <position position="427"/>
    </location>
    <ligand>
        <name>Mg(2+)</name>
        <dbReference type="ChEBI" id="CHEBI:18420"/>
        <label>1</label>
    </ligand>
</feature>
<dbReference type="PANTHER" id="PTHR42918:SF15">
    <property type="entry name" value="LYSINE--TRNA LIGASE, CHLOROPLASTIC_MITOCHONDRIAL"/>
    <property type="match status" value="1"/>
</dbReference>
<evidence type="ECO:0000256" key="4">
    <source>
        <dbReference type="ARBA" id="ARBA00022741"/>
    </source>
</evidence>
<evidence type="ECO:0000256" key="11">
    <source>
        <dbReference type="SAM" id="MobiDB-lite"/>
    </source>
</evidence>
<organism evidence="13 14">
    <name type="scientific">Ottowia thiooxydans</name>
    <dbReference type="NCBI Taxonomy" id="219182"/>
    <lineage>
        <taxon>Bacteria</taxon>
        <taxon>Pseudomonadati</taxon>
        <taxon>Pseudomonadota</taxon>
        <taxon>Betaproteobacteria</taxon>
        <taxon>Burkholderiales</taxon>
        <taxon>Comamonadaceae</taxon>
        <taxon>Ottowia</taxon>
    </lineage>
</organism>
<dbReference type="EC" id="6.1.1.6" evidence="8"/>
<proteinExistence type="inferred from homology"/>
<keyword evidence="4 8" id="KW-0547">Nucleotide-binding</keyword>
<feature type="binding site" evidence="8">
    <location>
        <position position="434"/>
    </location>
    <ligand>
        <name>Mg(2+)</name>
        <dbReference type="ChEBI" id="CHEBI:18420"/>
        <label>1</label>
    </ligand>
</feature>
<evidence type="ECO:0000256" key="3">
    <source>
        <dbReference type="ARBA" id="ARBA00022723"/>
    </source>
</evidence>
<feature type="region of interest" description="Disordered" evidence="11">
    <location>
        <begin position="1"/>
        <end position="20"/>
    </location>
</feature>
<feature type="domain" description="Aminoacyl-transfer RNA synthetases class-II family profile" evidence="12">
    <location>
        <begin position="202"/>
        <end position="511"/>
    </location>
</feature>
<dbReference type="HAMAP" id="MF_00252">
    <property type="entry name" value="Lys_tRNA_synth_class2"/>
    <property type="match status" value="1"/>
</dbReference>
<keyword evidence="8" id="KW-0648">Protein biosynthesis</keyword>
<dbReference type="PROSITE" id="PS50862">
    <property type="entry name" value="AA_TRNA_LIGASE_II"/>
    <property type="match status" value="1"/>
</dbReference>
<comment type="catalytic activity">
    <reaction evidence="7 8 9">
        <text>tRNA(Lys) + L-lysine + ATP = L-lysyl-tRNA(Lys) + AMP + diphosphate</text>
        <dbReference type="Rhea" id="RHEA:20792"/>
        <dbReference type="Rhea" id="RHEA-COMP:9696"/>
        <dbReference type="Rhea" id="RHEA-COMP:9697"/>
        <dbReference type="ChEBI" id="CHEBI:30616"/>
        <dbReference type="ChEBI" id="CHEBI:32551"/>
        <dbReference type="ChEBI" id="CHEBI:33019"/>
        <dbReference type="ChEBI" id="CHEBI:78442"/>
        <dbReference type="ChEBI" id="CHEBI:78529"/>
        <dbReference type="ChEBI" id="CHEBI:456215"/>
        <dbReference type="EC" id="6.1.1.6"/>
    </reaction>
</comment>
<evidence type="ECO:0000256" key="10">
    <source>
        <dbReference type="SAM" id="Coils"/>
    </source>
</evidence>
<dbReference type="PANTHER" id="PTHR42918">
    <property type="entry name" value="LYSYL-TRNA SYNTHETASE"/>
    <property type="match status" value="1"/>
</dbReference>
<dbReference type="SUPFAM" id="SSF55681">
    <property type="entry name" value="Class II aaRS and biotin synthetases"/>
    <property type="match status" value="1"/>
</dbReference>
<dbReference type="Gene3D" id="3.30.930.10">
    <property type="entry name" value="Bira Bifunctional Protein, Domain 2"/>
    <property type="match status" value="1"/>
</dbReference>
<dbReference type="InterPro" id="IPR045864">
    <property type="entry name" value="aa-tRNA-synth_II/BPL/LPL"/>
</dbReference>
<gene>
    <name evidence="8" type="primary">lysS</name>
    <name evidence="13" type="ORF">ABIE13_001435</name>
</gene>
<dbReference type="CDD" id="cd04322">
    <property type="entry name" value="LysRS_N"/>
    <property type="match status" value="1"/>
</dbReference>
<feature type="binding site" evidence="8">
    <location>
        <position position="434"/>
    </location>
    <ligand>
        <name>Mg(2+)</name>
        <dbReference type="ChEBI" id="CHEBI:18420"/>
        <label>2</label>
    </ligand>
</feature>
<comment type="subcellular location">
    <subcellularLocation>
        <location evidence="8">Cytoplasm</location>
    </subcellularLocation>
</comment>
<dbReference type="InterPro" id="IPR004365">
    <property type="entry name" value="NA-bd_OB_tRNA"/>
</dbReference>
<dbReference type="CDD" id="cd00775">
    <property type="entry name" value="LysRS_core"/>
    <property type="match status" value="1"/>
</dbReference>
<comment type="subunit">
    <text evidence="8">Homodimer.</text>
</comment>
<accession>A0ABV2Q5K9</accession>
<comment type="similarity">
    <text evidence="1 8">Belongs to the class-II aminoacyl-tRNA synthetase family.</text>
</comment>
<comment type="caution">
    <text evidence="13">The sequence shown here is derived from an EMBL/GenBank/DDBJ whole genome shotgun (WGS) entry which is preliminary data.</text>
</comment>
<dbReference type="InterPro" id="IPR002313">
    <property type="entry name" value="Lys-tRNA-ligase_II"/>
</dbReference>
<evidence type="ECO:0000313" key="14">
    <source>
        <dbReference type="Proteomes" id="UP001549320"/>
    </source>
</evidence>
<evidence type="ECO:0000259" key="12">
    <source>
        <dbReference type="PROSITE" id="PS50862"/>
    </source>
</evidence>
<dbReference type="NCBIfam" id="TIGR00499">
    <property type="entry name" value="lysS_bact"/>
    <property type="match status" value="1"/>
</dbReference>
<evidence type="ECO:0000256" key="9">
    <source>
        <dbReference type="RuleBase" id="RU000336"/>
    </source>
</evidence>
<dbReference type="InterPro" id="IPR004364">
    <property type="entry name" value="Aa-tRNA-synt_II"/>
</dbReference>
<keyword evidence="3 8" id="KW-0479">Metal-binding</keyword>
<keyword evidence="2 8" id="KW-0436">Ligase</keyword>
<dbReference type="NCBIfam" id="NF001756">
    <property type="entry name" value="PRK00484.1"/>
    <property type="match status" value="1"/>
</dbReference>
<dbReference type="InterPro" id="IPR044136">
    <property type="entry name" value="Lys-tRNA-ligase_II_N"/>
</dbReference>
<evidence type="ECO:0000256" key="6">
    <source>
        <dbReference type="ARBA" id="ARBA00023146"/>
    </source>
</evidence>
<name>A0ABV2Q5K9_9BURK</name>
<keyword evidence="8" id="KW-0963">Cytoplasm</keyword>
<evidence type="ECO:0000313" key="13">
    <source>
        <dbReference type="EMBL" id="MET4576326.1"/>
    </source>
</evidence>
<dbReference type="InterPro" id="IPR018149">
    <property type="entry name" value="Lys-tRNA-synth_II_C"/>
</dbReference>
<sequence length="517" mass="58296">MSEPTALSSAAPEQDENKLIAERREKLKALREAQAQNGGVTFPNDFKPKDRAAQLHEAHGAAEKPAMDADIAEGKKIAASVSGRMMLKRVMGKASFATLQDASGRMQLYIARDEVGEEAYTAFKHWDLGDIVAAEGYLFKTKTGELSIHATSIRLLTKSLRPLPDKFHGMQDQELKYRQRYVDLIMDESARARFVARSQSLAAMRAFMTESGFMEVETPMLHPIPGGANAKPFVTHHNALEQEMFLRIAPELYLKRLIVGGFERVFEINRSFRNEGISVRHNPEFTMMEFYAAYWNYLDLMDFTEALLRNTAQKAVGTLQLEYQGRSVDLGQPFKRMTIREAINTHTDIGAQVDDSAELINRLKKLGLSEEKDRLSTRSLPSLQVMYFEESVEDKLWEPTFIMEHPTEISPLARANDQRPEVTERFELYITGREIANGFSELNDAEDQAARLQAQVASKDSGDDEAMFYDADFVRALEYGMPPTGGCGVGIDRLMMLLTDSPSIRDVILFPALRREA</sequence>
<dbReference type="Gene3D" id="2.40.50.140">
    <property type="entry name" value="Nucleic acid-binding proteins"/>
    <property type="match status" value="1"/>
</dbReference>
<protein>
    <recommendedName>
        <fullName evidence="8">Lysine--tRNA ligase</fullName>
        <ecNumber evidence="8">6.1.1.6</ecNumber>
    </recommendedName>
    <alternativeName>
        <fullName evidence="8">Lysyl-tRNA synthetase</fullName>
        <shortName evidence="8">LysRS</shortName>
    </alternativeName>
</protein>
<evidence type="ECO:0000256" key="1">
    <source>
        <dbReference type="ARBA" id="ARBA00008226"/>
    </source>
</evidence>
<dbReference type="SUPFAM" id="SSF50249">
    <property type="entry name" value="Nucleic acid-binding proteins"/>
    <property type="match status" value="1"/>
</dbReference>
<dbReference type="InterPro" id="IPR006195">
    <property type="entry name" value="aa-tRNA-synth_II"/>
</dbReference>
<dbReference type="GO" id="GO:0004824">
    <property type="term" value="F:lysine-tRNA ligase activity"/>
    <property type="evidence" value="ECO:0007669"/>
    <property type="project" value="UniProtKB-EC"/>
</dbReference>
<dbReference type="EMBL" id="JBEPSH010000003">
    <property type="protein sequence ID" value="MET4576326.1"/>
    <property type="molecule type" value="Genomic_DNA"/>
</dbReference>
<keyword evidence="6 8" id="KW-0030">Aminoacyl-tRNA synthetase</keyword>
<evidence type="ECO:0000256" key="5">
    <source>
        <dbReference type="ARBA" id="ARBA00022840"/>
    </source>
</evidence>
<dbReference type="PRINTS" id="PR00982">
    <property type="entry name" value="TRNASYNTHLYS"/>
</dbReference>
<keyword evidence="14" id="KW-1185">Reference proteome</keyword>
<evidence type="ECO:0000256" key="8">
    <source>
        <dbReference type="HAMAP-Rule" id="MF_00252"/>
    </source>
</evidence>
<dbReference type="Pfam" id="PF00152">
    <property type="entry name" value="tRNA-synt_2"/>
    <property type="match status" value="1"/>
</dbReference>
<keyword evidence="10" id="KW-0175">Coiled coil</keyword>
<dbReference type="Proteomes" id="UP001549320">
    <property type="component" value="Unassembled WGS sequence"/>
</dbReference>
<dbReference type="RefSeq" id="WP_354442393.1">
    <property type="nucleotide sequence ID" value="NZ_JBEPSH010000003.1"/>
</dbReference>
<dbReference type="InterPro" id="IPR012340">
    <property type="entry name" value="NA-bd_OB-fold"/>
</dbReference>